<dbReference type="FunFam" id="1.10.540.10:FF:000009">
    <property type="entry name" value="Probable acyl-CoA dehydrogenase"/>
    <property type="match status" value="1"/>
</dbReference>
<dbReference type="FunFam" id="1.20.140.10:FF:000001">
    <property type="entry name" value="Acyl-CoA dehydrogenase"/>
    <property type="match status" value="1"/>
</dbReference>
<comment type="similarity">
    <text evidence="2 7">Belongs to the acyl-CoA dehydrogenase family.</text>
</comment>
<dbReference type="Pfam" id="PF02770">
    <property type="entry name" value="Acyl-CoA_dh_M"/>
    <property type="match status" value="1"/>
</dbReference>
<dbReference type="PROSITE" id="PS00073">
    <property type="entry name" value="ACYL_COA_DH_2"/>
    <property type="match status" value="1"/>
</dbReference>
<evidence type="ECO:0000256" key="4">
    <source>
        <dbReference type="ARBA" id="ARBA00022827"/>
    </source>
</evidence>
<dbReference type="InterPro" id="IPR009100">
    <property type="entry name" value="AcylCoA_DH/oxidase_NM_dom_sf"/>
</dbReference>
<gene>
    <name evidence="11" type="ORF">DFR68_11599</name>
</gene>
<comment type="catalytic activity">
    <reaction evidence="6">
        <text>a 2,3-saturated acyl-CoA + A = a 2,3-dehydroacyl-CoA + AH2</text>
        <dbReference type="Rhea" id="RHEA:48608"/>
        <dbReference type="ChEBI" id="CHEBI:13193"/>
        <dbReference type="ChEBI" id="CHEBI:17499"/>
        <dbReference type="ChEBI" id="CHEBI:60015"/>
        <dbReference type="ChEBI" id="CHEBI:65111"/>
    </reaction>
</comment>
<dbReference type="InterPro" id="IPR037069">
    <property type="entry name" value="AcylCoA_DH/ox_N_sf"/>
</dbReference>
<dbReference type="InterPro" id="IPR013786">
    <property type="entry name" value="AcylCoA_DH/ox_N"/>
</dbReference>
<dbReference type="InterPro" id="IPR006089">
    <property type="entry name" value="Acyl-CoA_DH_CS"/>
</dbReference>
<evidence type="ECO:0000256" key="2">
    <source>
        <dbReference type="ARBA" id="ARBA00009347"/>
    </source>
</evidence>
<keyword evidence="12" id="KW-1185">Reference proteome</keyword>
<dbReference type="Pfam" id="PF00441">
    <property type="entry name" value="Acyl-CoA_dh_1"/>
    <property type="match status" value="1"/>
</dbReference>
<evidence type="ECO:0000313" key="11">
    <source>
        <dbReference type="EMBL" id="RDI44947.1"/>
    </source>
</evidence>
<dbReference type="InterPro" id="IPR009075">
    <property type="entry name" value="AcylCo_DH/oxidase_C"/>
</dbReference>
<dbReference type="Gene3D" id="2.40.110.10">
    <property type="entry name" value="Butyryl-CoA Dehydrogenase, subunit A, domain 2"/>
    <property type="match status" value="1"/>
</dbReference>
<sequence length="384" mass="42480">MERTLFDTDHRLFAESYQKFLAEHVRPFHDTWERQGVVDREVWREAGRLGFLGTEVPEEFGGGGIDDFRFNVVVNEESVRSGCTGLGFALHNDVVLPYLLRYGSAEQQRRWLPGMVSGELITAIAMTEPGAGSDLLGITTRAVRDGDDWILNGTKMFITNGINADLVIVVAQTDPAKAGRGFSLFAVERGMAGFERGRALDKIGQPAQDTAELFFTDVRVPADNLIGREGMAFAYLMQNLPRERLSIAVGAVAAMENSLDTTIDYVRGRSAFGKPLGELQNVRFTLADLSTSATLARLFVDRCVESLNAATLSARDAAMVKMWTTEEVVRVVDRCLQLHGGYGYMREYPIAKAYLDTRVLTIYGGTTEVMKEFIGRSLGLNHTI</sequence>
<reference evidence="11 12" key="1">
    <citation type="submission" date="2018-07" db="EMBL/GenBank/DDBJ databases">
        <title>Genomic Encyclopedia of Type Strains, Phase IV (KMG-IV): sequencing the most valuable type-strain genomes for metagenomic binning, comparative biology and taxonomic classification.</title>
        <authorList>
            <person name="Goeker M."/>
        </authorList>
    </citation>
    <scope>NUCLEOTIDE SEQUENCE [LARGE SCALE GENOMIC DNA]</scope>
    <source>
        <strain evidence="11 12">DSM 44952</strain>
    </source>
</reference>
<feature type="domain" description="Acyl-CoA oxidase/dehydrogenase middle" evidence="9">
    <location>
        <begin position="123"/>
        <end position="218"/>
    </location>
</feature>
<evidence type="ECO:0000259" key="10">
    <source>
        <dbReference type="Pfam" id="PF02771"/>
    </source>
</evidence>
<keyword evidence="5 7" id="KW-0560">Oxidoreductase</keyword>
<dbReference type="InterPro" id="IPR046373">
    <property type="entry name" value="Acyl-CoA_Oxase/DH_mid-dom_sf"/>
</dbReference>
<dbReference type="Pfam" id="PF02771">
    <property type="entry name" value="Acyl-CoA_dh_N"/>
    <property type="match status" value="1"/>
</dbReference>
<dbReference type="RefSeq" id="WP_068029408.1">
    <property type="nucleotide sequence ID" value="NZ_QQAZ01000015.1"/>
</dbReference>
<dbReference type="OrthoDB" id="8876745at2"/>
<dbReference type="PANTHER" id="PTHR43884">
    <property type="entry name" value="ACYL-COA DEHYDROGENASE"/>
    <property type="match status" value="1"/>
</dbReference>
<evidence type="ECO:0000259" key="8">
    <source>
        <dbReference type="Pfam" id="PF00441"/>
    </source>
</evidence>
<dbReference type="GO" id="GO:0050660">
    <property type="term" value="F:flavin adenine dinucleotide binding"/>
    <property type="evidence" value="ECO:0007669"/>
    <property type="project" value="InterPro"/>
</dbReference>
<dbReference type="Proteomes" id="UP000255355">
    <property type="component" value="Unassembled WGS sequence"/>
</dbReference>
<dbReference type="Gene3D" id="1.10.540.10">
    <property type="entry name" value="Acyl-CoA dehydrogenase/oxidase, N-terminal domain"/>
    <property type="match status" value="1"/>
</dbReference>
<protein>
    <submittedName>
        <fullName evidence="11">Alkylation response protein AidB-like acyl-CoA dehydrogenase</fullName>
    </submittedName>
</protein>
<dbReference type="FunFam" id="2.40.110.10:FF:000002">
    <property type="entry name" value="Acyl-CoA dehydrogenase fadE12"/>
    <property type="match status" value="1"/>
</dbReference>
<dbReference type="Gene3D" id="1.20.140.10">
    <property type="entry name" value="Butyryl-CoA Dehydrogenase, subunit A, domain 3"/>
    <property type="match status" value="1"/>
</dbReference>
<dbReference type="EMBL" id="QQAZ01000015">
    <property type="protein sequence ID" value="RDI44947.1"/>
    <property type="molecule type" value="Genomic_DNA"/>
</dbReference>
<dbReference type="STRING" id="1210089.GCA_001613165_06795"/>
<comment type="cofactor">
    <cofactor evidence="1 7">
        <name>FAD</name>
        <dbReference type="ChEBI" id="CHEBI:57692"/>
    </cofactor>
</comment>
<dbReference type="InterPro" id="IPR006091">
    <property type="entry name" value="Acyl-CoA_Oxase/DH_mid-dom"/>
</dbReference>
<evidence type="ECO:0000256" key="3">
    <source>
        <dbReference type="ARBA" id="ARBA00022630"/>
    </source>
</evidence>
<dbReference type="AlphaFoldDB" id="A0A370GMS8"/>
<evidence type="ECO:0000256" key="5">
    <source>
        <dbReference type="ARBA" id="ARBA00023002"/>
    </source>
</evidence>
<feature type="domain" description="Acyl-CoA dehydrogenase/oxidase C-terminal" evidence="8">
    <location>
        <begin position="233"/>
        <end position="378"/>
    </location>
</feature>
<evidence type="ECO:0000259" key="9">
    <source>
        <dbReference type="Pfam" id="PF02770"/>
    </source>
</evidence>
<keyword evidence="4 7" id="KW-0274">FAD</keyword>
<feature type="domain" description="Acyl-CoA dehydrogenase/oxidase N-terminal" evidence="10">
    <location>
        <begin position="9"/>
        <end position="119"/>
    </location>
</feature>
<proteinExistence type="inferred from homology"/>
<name>A0A370GMS8_9NOCA</name>
<dbReference type="PANTHER" id="PTHR43884:SF12">
    <property type="entry name" value="ISOVALERYL-COA DEHYDROGENASE, MITOCHONDRIAL-RELATED"/>
    <property type="match status" value="1"/>
</dbReference>
<dbReference type="GO" id="GO:0003995">
    <property type="term" value="F:acyl-CoA dehydrogenase activity"/>
    <property type="evidence" value="ECO:0007669"/>
    <property type="project" value="InterPro"/>
</dbReference>
<keyword evidence="3 7" id="KW-0285">Flavoprotein</keyword>
<evidence type="ECO:0000256" key="1">
    <source>
        <dbReference type="ARBA" id="ARBA00001974"/>
    </source>
</evidence>
<dbReference type="SUPFAM" id="SSF47203">
    <property type="entry name" value="Acyl-CoA dehydrogenase C-terminal domain-like"/>
    <property type="match status" value="1"/>
</dbReference>
<organism evidence="11 12">
    <name type="scientific">Nocardia mexicana</name>
    <dbReference type="NCBI Taxonomy" id="279262"/>
    <lineage>
        <taxon>Bacteria</taxon>
        <taxon>Bacillati</taxon>
        <taxon>Actinomycetota</taxon>
        <taxon>Actinomycetes</taxon>
        <taxon>Mycobacteriales</taxon>
        <taxon>Nocardiaceae</taxon>
        <taxon>Nocardia</taxon>
    </lineage>
</organism>
<dbReference type="SUPFAM" id="SSF56645">
    <property type="entry name" value="Acyl-CoA dehydrogenase NM domain-like"/>
    <property type="match status" value="1"/>
</dbReference>
<dbReference type="InterPro" id="IPR036250">
    <property type="entry name" value="AcylCo_DH-like_C"/>
</dbReference>
<dbReference type="PROSITE" id="PS00072">
    <property type="entry name" value="ACYL_COA_DH_1"/>
    <property type="match status" value="1"/>
</dbReference>
<evidence type="ECO:0000256" key="6">
    <source>
        <dbReference type="ARBA" id="ARBA00052546"/>
    </source>
</evidence>
<accession>A0A370GMS8</accession>
<evidence type="ECO:0000313" key="12">
    <source>
        <dbReference type="Proteomes" id="UP000255355"/>
    </source>
</evidence>
<evidence type="ECO:0000256" key="7">
    <source>
        <dbReference type="RuleBase" id="RU362125"/>
    </source>
</evidence>
<comment type="caution">
    <text evidence="11">The sequence shown here is derived from an EMBL/GenBank/DDBJ whole genome shotgun (WGS) entry which is preliminary data.</text>
</comment>